<proteinExistence type="predicted"/>
<evidence type="ECO:0008006" key="4">
    <source>
        <dbReference type="Google" id="ProtNLM"/>
    </source>
</evidence>
<comment type="caution">
    <text evidence="2">The sequence shown here is derived from an EMBL/GenBank/DDBJ whole genome shotgun (WGS) entry which is preliminary data.</text>
</comment>
<reference evidence="2 3" key="1">
    <citation type="journal article" date="2015" name="Microbiome">
        <title>Genomic resolution of linkages in carbon, nitrogen, and sulfur cycling among widespread estuary sediment bacteria.</title>
        <authorList>
            <person name="Baker B.J."/>
            <person name="Lazar C.S."/>
            <person name="Teske A.P."/>
            <person name="Dick G.J."/>
        </authorList>
    </citation>
    <scope>NUCLEOTIDE SEQUENCE [LARGE SCALE GENOMIC DNA]</scope>
    <source>
        <strain evidence="2">SM1_40</strain>
    </source>
</reference>
<evidence type="ECO:0000313" key="3">
    <source>
        <dbReference type="Proteomes" id="UP000051035"/>
    </source>
</evidence>
<accession>A0A0S8JMZ5</accession>
<gene>
    <name evidence="2" type="ORF">AMJ71_01525</name>
</gene>
<sequence>MRVMFAVLAGMWALVAASSVPAEPWALAVDANLMLTQNAYSDSWVGGEAGSISWAFNSNSLAERQLSDRFHSKSTLKLSFGQTHSQDSETKHWAKPQKATDLIELESVLRLTLGAFADPFLGGRVETQFLDASDPTKDRYLNPVTLTETFGVARVLIGEEGREWVARLGAGSRQYIDRDVLVDTLAERRETQTAYDGGLEFVSDFRTSFADEQMTFASKLTVFKALFYSESDELEGLPNEDYWKSPDVDWENILTANINTYVMVNFYMQLLYDKEIDLRSRFKQTLSLGLTYKLI</sequence>
<name>A0A0S8JMZ5_UNCT6</name>
<keyword evidence="1" id="KW-0732">Signal</keyword>
<dbReference type="AlphaFoldDB" id="A0A0S8JMZ5"/>
<feature type="signal peptide" evidence="1">
    <location>
        <begin position="1"/>
        <end position="22"/>
    </location>
</feature>
<dbReference type="EMBL" id="LJVA01000009">
    <property type="protein sequence ID" value="KPL10896.1"/>
    <property type="molecule type" value="Genomic_DNA"/>
</dbReference>
<dbReference type="InterPro" id="IPR021428">
    <property type="entry name" value="DUF3078"/>
</dbReference>
<organism evidence="2 3">
    <name type="scientific">candidate division TA06 bacterium SM1_40</name>
    <dbReference type="NCBI Taxonomy" id="1703773"/>
    <lineage>
        <taxon>Bacteria</taxon>
        <taxon>Bacteria division TA06</taxon>
    </lineage>
</organism>
<protein>
    <recommendedName>
        <fullName evidence="4">DUF3078 domain-containing protein</fullName>
    </recommendedName>
</protein>
<feature type="chain" id="PRO_5006649130" description="DUF3078 domain-containing protein" evidence="1">
    <location>
        <begin position="23"/>
        <end position="295"/>
    </location>
</feature>
<dbReference type="Pfam" id="PF11276">
    <property type="entry name" value="DUF3078"/>
    <property type="match status" value="1"/>
</dbReference>
<evidence type="ECO:0000313" key="2">
    <source>
        <dbReference type="EMBL" id="KPL10896.1"/>
    </source>
</evidence>
<evidence type="ECO:0000256" key="1">
    <source>
        <dbReference type="SAM" id="SignalP"/>
    </source>
</evidence>
<dbReference type="Proteomes" id="UP000051035">
    <property type="component" value="Unassembled WGS sequence"/>
</dbReference>